<dbReference type="PANTHER" id="PTHR19143">
    <property type="entry name" value="FIBRINOGEN/TENASCIN/ANGIOPOEITIN"/>
    <property type="match status" value="1"/>
</dbReference>
<sequence>MKVSLENMSKELQQKKSNETIINNLRKKLVNQEKNEALIKQLRSQIGFQTQIIENLSANSKLIENYENCKTELATKSTKLEILEVQLEELNFSLLKKNQEIAKLIINNKNTSELQLENYIEIENHGKCQRRLADESKNLEICGVQLKKLKFSLLEKDQIISTLQNGREYRKTIQKNNNKDKDHLRPQLLNRTLEIFSSPNCIPFRGSSGLFKIGLPGSEAFDVLCDNHIAGPGWLVIQQRIGGSQDFNVNWTTYRNGFGSFNSDFFLGLEKIHLLTSLRTHELYVNLVDEYDSNKFVWYDDFKISDEENGYALSLGKTKLNSSDDFLKYHRNMKFSTFDRDNDLNKRLNCAKQFRSGWWFNNCFKCDLNHRQTKFLQCNTTPYKEVKMLIRPKQ</sequence>
<dbReference type="GeneID" id="117572347"/>
<gene>
    <name evidence="3" type="primary">LOC117572347</name>
</gene>
<name>A0A6P8Z234_DROAB</name>
<evidence type="ECO:0000259" key="1">
    <source>
        <dbReference type="PROSITE" id="PS51406"/>
    </source>
</evidence>
<dbReference type="AlphaFoldDB" id="A0A6P8Z234"/>
<dbReference type="InterPro" id="IPR036056">
    <property type="entry name" value="Fibrinogen-like_C"/>
</dbReference>
<keyword evidence="2" id="KW-1185">Reference proteome</keyword>
<feature type="domain" description="Fibrinogen C-terminal" evidence="1">
    <location>
        <begin position="192"/>
        <end position="369"/>
    </location>
</feature>
<accession>A0A6P8Z234</accession>
<dbReference type="InterPro" id="IPR014716">
    <property type="entry name" value="Fibrinogen_a/b/g_C_1"/>
</dbReference>
<evidence type="ECO:0000313" key="3">
    <source>
        <dbReference type="RefSeq" id="XP_034110997.1"/>
    </source>
</evidence>
<dbReference type="InterPro" id="IPR002181">
    <property type="entry name" value="Fibrinogen_a/b/g_C_dom"/>
</dbReference>
<dbReference type="CDD" id="cd00087">
    <property type="entry name" value="FReD"/>
    <property type="match status" value="1"/>
</dbReference>
<proteinExistence type="predicted"/>
<dbReference type="GO" id="GO:0005615">
    <property type="term" value="C:extracellular space"/>
    <property type="evidence" value="ECO:0007669"/>
    <property type="project" value="TreeGrafter"/>
</dbReference>
<protein>
    <submittedName>
        <fullName evidence="3">Fibroleukin-like isoform X2</fullName>
    </submittedName>
</protein>
<dbReference type="SUPFAM" id="SSF56496">
    <property type="entry name" value="Fibrinogen C-terminal domain-like"/>
    <property type="match status" value="1"/>
</dbReference>
<dbReference type="Proteomes" id="UP000515160">
    <property type="component" value="Chromosome 3"/>
</dbReference>
<dbReference type="OrthoDB" id="6145874at2759"/>
<dbReference type="SMART" id="SM00186">
    <property type="entry name" value="FBG"/>
    <property type="match status" value="1"/>
</dbReference>
<dbReference type="PROSITE" id="PS51406">
    <property type="entry name" value="FIBRINOGEN_C_2"/>
    <property type="match status" value="1"/>
</dbReference>
<dbReference type="RefSeq" id="XP_034110997.1">
    <property type="nucleotide sequence ID" value="XM_034255106.2"/>
</dbReference>
<dbReference type="InterPro" id="IPR050373">
    <property type="entry name" value="Fibrinogen_C-term_domain"/>
</dbReference>
<reference evidence="3" key="1">
    <citation type="submission" date="2025-08" db="UniProtKB">
        <authorList>
            <consortium name="RefSeq"/>
        </authorList>
    </citation>
    <scope>IDENTIFICATION</scope>
    <source>
        <strain evidence="3">15112-1751.03</strain>
        <tissue evidence="3">Whole Adult</tissue>
    </source>
</reference>
<dbReference type="Gene3D" id="3.90.215.10">
    <property type="entry name" value="Gamma Fibrinogen, chain A, domain 1"/>
    <property type="match status" value="1"/>
</dbReference>
<organism evidence="2 3">
    <name type="scientific">Drosophila albomicans</name>
    <name type="common">Fruit fly</name>
    <dbReference type="NCBI Taxonomy" id="7291"/>
    <lineage>
        <taxon>Eukaryota</taxon>
        <taxon>Metazoa</taxon>
        <taxon>Ecdysozoa</taxon>
        <taxon>Arthropoda</taxon>
        <taxon>Hexapoda</taxon>
        <taxon>Insecta</taxon>
        <taxon>Pterygota</taxon>
        <taxon>Neoptera</taxon>
        <taxon>Endopterygota</taxon>
        <taxon>Diptera</taxon>
        <taxon>Brachycera</taxon>
        <taxon>Muscomorpha</taxon>
        <taxon>Ephydroidea</taxon>
        <taxon>Drosophilidae</taxon>
        <taxon>Drosophila</taxon>
    </lineage>
</organism>
<dbReference type="Pfam" id="PF00147">
    <property type="entry name" value="Fibrinogen_C"/>
    <property type="match status" value="1"/>
</dbReference>
<evidence type="ECO:0000313" key="2">
    <source>
        <dbReference type="Proteomes" id="UP000515160"/>
    </source>
</evidence>